<evidence type="ECO:0000256" key="4">
    <source>
        <dbReference type="ARBA" id="ARBA00023242"/>
    </source>
</evidence>
<evidence type="ECO:0000256" key="1">
    <source>
        <dbReference type="ARBA" id="ARBA00023015"/>
    </source>
</evidence>
<evidence type="ECO:0000259" key="5">
    <source>
        <dbReference type="PROSITE" id="PS51005"/>
    </source>
</evidence>
<dbReference type="GO" id="GO:0005634">
    <property type="term" value="C:nucleus"/>
    <property type="evidence" value="ECO:0007669"/>
    <property type="project" value="UniProtKB-SubCell"/>
</dbReference>
<evidence type="ECO:0000313" key="6">
    <source>
        <dbReference type="EMBL" id="SPD24982.1"/>
    </source>
</evidence>
<dbReference type="SUPFAM" id="SSF101941">
    <property type="entry name" value="NAC domain"/>
    <property type="match status" value="3"/>
</dbReference>
<dbReference type="PANTHER" id="PTHR31744:SF210">
    <property type="entry name" value="NAC DOMAIN-CONTAINING PROTEIN 86-LIKE"/>
    <property type="match status" value="1"/>
</dbReference>
<protein>
    <recommendedName>
        <fullName evidence="5">NAC domain-containing protein</fullName>
    </recommendedName>
</protein>
<sequence>MEKLSTESLPLGFRFSPTDEELINHYLRLKNEGRDSEVQFIPEVDFNKYEPSQLPELSVIKSDKQWFFFCEKHKTALRANRAPKTGRWTVTSRDLHIKSRKSATGLIGTKKILVFHTFVAPPHGMRANWIMDEYDTLPARRISQNTLKRTDAFVLCRLVQTVDFPMADRLGSSCSLDETTREKLLVGKKSEAERRMEKLSTESLPLGFRFSPTDEELINHYLRLKNEGRDSEVQFIPEVDFNQYEPRELPELSVIKSDKQWFFFCEKHKTALRANRAFDSGYWKVTGRDLHIKSRKSATGLIGTKKILVFHTFVAPPHGMRANWIMDEYDTLPARRISQSTLKRTDAFVLCRLVQTVDFPMADRLGSSCSLDETTREKLLVGKKSEAERRMEKLSTESLPLGFRFSPTDEELINHYLRLKNEGRDSEVQFIPEVDFNQYEPRELPGTFLRIFNFILFHLASI</sequence>
<dbReference type="AlphaFoldDB" id="A0A2N9IJE7"/>
<dbReference type="GO" id="GO:0016020">
    <property type="term" value="C:membrane"/>
    <property type="evidence" value="ECO:0007669"/>
    <property type="project" value="UniProtKB-SubCell"/>
</dbReference>
<dbReference type="EMBL" id="OIVN01006057">
    <property type="protein sequence ID" value="SPD24982.1"/>
    <property type="molecule type" value="Genomic_DNA"/>
</dbReference>
<name>A0A2N9IJE7_FAGSY</name>
<evidence type="ECO:0000256" key="3">
    <source>
        <dbReference type="ARBA" id="ARBA00023163"/>
    </source>
</evidence>
<organism evidence="6">
    <name type="scientific">Fagus sylvatica</name>
    <name type="common">Beechnut</name>
    <dbReference type="NCBI Taxonomy" id="28930"/>
    <lineage>
        <taxon>Eukaryota</taxon>
        <taxon>Viridiplantae</taxon>
        <taxon>Streptophyta</taxon>
        <taxon>Embryophyta</taxon>
        <taxon>Tracheophyta</taxon>
        <taxon>Spermatophyta</taxon>
        <taxon>Magnoliopsida</taxon>
        <taxon>eudicotyledons</taxon>
        <taxon>Gunneridae</taxon>
        <taxon>Pentapetalae</taxon>
        <taxon>rosids</taxon>
        <taxon>fabids</taxon>
        <taxon>Fagales</taxon>
        <taxon>Fagaceae</taxon>
        <taxon>Fagus</taxon>
    </lineage>
</organism>
<keyword evidence="4" id="KW-0539">Nucleus</keyword>
<gene>
    <name evidence="6" type="ORF">FSB_LOCUS52864</name>
</gene>
<keyword evidence="2" id="KW-0238">DNA-binding</keyword>
<dbReference type="Gene3D" id="2.170.150.80">
    <property type="entry name" value="NAC domain"/>
    <property type="match status" value="3"/>
</dbReference>
<dbReference type="GO" id="GO:0000976">
    <property type="term" value="F:transcription cis-regulatory region binding"/>
    <property type="evidence" value="ECO:0007669"/>
    <property type="project" value="UniProtKB-ARBA"/>
</dbReference>
<dbReference type="Pfam" id="PF02365">
    <property type="entry name" value="NAM"/>
    <property type="match status" value="3"/>
</dbReference>
<keyword evidence="3" id="KW-0804">Transcription</keyword>
<reference evidence="6" key="1">
    <citation type="submission" date="2018-02" db="EMBL/GenBank/DDBJ databases">
        <authorList>
            <person name="Cohen D.B."/>
            <person name="Kent A.D."/>
        </authorList>
    </citation>
    <scope>NUCLEOTIDE SEQUENCE</scope>
</reference>
<accession>A0A2N9IJE7</accession>
<dbReference type="GO" id="GO:0006355">
    <property type="term" value="P:regulation of DNA-templated transcription"/>
    <property type="evidence" value="ECO:0007669"/>
    <property type="project" value="InterPro"/>
</dbReference>
<feature type="domain" description="NAC" evidence="5">
    <location>
        <begin position="9"/>
        <end position="161"/>
    </location>
</feature>
<evidence type="ECO:0000256" key="2">
    <source>
        <dbReference type="ARBA" id="ARBA00023125"/>
    </source>
</evidence>
<proteinExistence type="predicted"/>
<dbReference type="PANTHER" id="PTHR31744">
    <property type="entry name" value="PROTEIN CUP-SHAPED COTYLEDON 2-RELATED"/>
    <property type="match status" value="1"/>
</dbReference>
<keyword evidence="1" id="KW-0805">Transcription regulation</keyword>
<dbReference type="InterPro" id="IPR003441">
    <property type="entry name" value="NAC-dom"/>
</dbReference>
<feature type="domain" description="NAC" evidence="5">
    <location>
        <begin position="399"/>
        <end position="462"/>
    </location>
</feature>
<dbReference type="PROSITE" id="PS51005">
    <property type="entry name" value="NAC"/>
    <property type="match status" value="3"/>
</dbReference>
<feature type="domain" description="NAC" evidence="5">
    <location>
        <begin position="204"/>
        <end position="356"/>
    </location>
</feature>
<dbReference type="InterPro" id="IPR036093">
    <property type="entry name" value="NAC_dom_sf"/>
</dbReference>